<dbReference type="InterPro" id="IPR051796">
    <property type="entry name" value="ISF_SsuE-like"/>
</dbReference>
<dbReference type="Gene3D" id="3.40.50.360">
    <property type="match status" value="1"/>
</dbReference>
<dbReference type="AlphaFoldDB" id="E8T675"/>
<evidence type="ECO:0000313" key="5">
    <source>
        <dbReference type="Proteomes" id="UP000006362"/>
    </source>
</evidence>
<dbReference type="eggNOG" id="COG0655">
    <property type="taxonomic scope" value="Bacteria"/>
</dbReference>
<dbReference type="Pfam" id="PF03358">
    <property type="entry name" value="FMN_red"/>
    <property type="match status" value="1"/>
</dbReference>
<evidence type="ECO:0000256" key="1">
    <source>
        <dbReference type="ARBA" id="ARBA00022630"/>
    </source>
</evidence>
<organism evidence="4 5">
    <name type="scientific">Thermovibrio ammonificans (strain DSM 15698 / JCM 12110 / HB-1)</name>
    <dbReference type="NCBI Taxonomy" id="648996"/>
    <lineage>
        <taxon>Bacteria</taxon>
        <taxon>Pseudomonadati</taxon>
        <taxon>Aquificota</taxon>
        <taxon>Aquificia</taxon>
        <taxon>Desulfurobacteriales</taxon>
        <taxon>Desulfurobacteriaceae</taxon>
        <taxon>Thermovibrio</taxon>
    </lineage>
</organism>
<dbReference type="PANTHER" id="PTHR43278:SF1">
    <property type="entry name" value="IRON-SULFUR FLAVOPROTEIN MJ1083"/>
    <property type="match status" value="1"/>
</dbReference>
<dbReference type="KEGG" id="tam:Theam_0691"/>
<dbReference type="RefSeq" id="WP_013537445.1">
    <property type="nucleotide sequence ID" value="NC_014926.1"/>
</dbReference>
<dbReference type="SUPFAM" id="SSF52218">
    <property type="entry name" value="Flavoproteins"/>
    <property type="match status" value="1"/>
</dbReference>
<proteinExistence type="predicted"/>
<dbReference type="HOGENOM" id="CLU_050993_3_0_0"/>
<keyword evidence="2" id="KW-0288">FMN</keyword>
<name>E8T675_THEA1</name>
<dbReference type="InterPro" id="IPR005025">
    <property type="entry name" value="FMN_Rdtase-like_dom"/>
</dbReference>
<dbReference type="OrthoDB" id="6398207at2"/>
<evidence type="ECO:0000259" key="3">
    <source>
        <dbReference type="Pfam" id="PF03358"/>
    </source>
</evidence>
<keyword evidence="1" id="KW-0285">Flavoprotein</keyword>
<evidence type="ECO:0000256" key="2">
    <source>
        <dbReference type="ARBA" id="ARBA00022643"/>
    </source>
</evidence>
<dbReference type="GO" id="GO:0016491">
    <property type="term" value="F:oxidoreductase activity"/>
    <property type="evidence" value="ECO:0007669"/>
    <property type="project" value="InterPro"/>
</dbReference>
<gene>
    <name evidence="4" type="ordered locus">Theam_0691</name>
</gene>
<accession>E8T675</accession>
<keyword evidence="5" id="KW-1185">Reference proteome</keyword>
<dbReference type="PANTHER" id="PTHR43278">
    <property type="entry name" value="NAD(P)H-DEPENDENT FMN-CONTAINING OXIDOREDUCTASE YWQN-RELATED"/>
    <property type="match status" value="1"/>
</dbReference>
<dbReference type="InterPro" id="IPR029039">
    <property type="entry name" value="Flavoprotein-like_sf"/>
</dbReference>
<reference evidence="4" key="1">
    <citation type="submission" date="2011-01" db="EMBL/GenBank/DDBJ databases">
        <title>Complete sequence of chromosome of Thermovibrio ammonificans HB-1.</title>
        <authorList>
            <consortium name="US DOE Joint Genome Institute"/>
            <person name="Lucas S."/>
            <person name="Copeland A."/>
            <person name="Lapidus A."/>
            <person name="Cheng J.-F."/>
            <person name="Goodwin L."/>
            <person name="Pitluck S."/>
            <person name="Davenport K."/>
            <person name="Detter J.C."/>
            <person name="Han C."/>
            <person name="Tapia R."/>
            <person name="Land M."/>
            <person name="Hauser L."/>
            <person name="Kyrpides N."/>
            <person name="Ivanova N."/>
            <person name="Ovchinnikova G."/>
            <person name="Vetriani C."/>
            <person name="Woyke T."/>
        </authorList>
    </citation>
    <scope>NUCLEOTIDE SEQUENCE [LARGE SCALE GENOMIC DNA]</scope>
    <source>
        <strain evidence="4">HB-1</strain>
    </source>
</reference>
<protein>
    <submittedName>
        <fullName evidence="4">NADPH-dependent FMN reductase</fullName>
    </submittedName>
</protein>
<feature type="domain" description="NADPH-dependent FMN reductase-like" evidence="3">
    <location>
        <begin position="1"/>
        <end position="147"/>
    </location>
</feature>
<dbReference type="EMBL" id="CP002444">
    <property type="protein sequence ID" value="ADU96659.1"/>
    <property type="molecule type" value="Genomic_DNA"/>
</dbReference>
<dbReference type="STRING" id="648996.Theam_0691"/>
<dbReference type="Proteomes" id="UP000006362">
    <property type="component" value="Chromosome"/>
</dbReference>
<evidence type="ECO:0000313" key="4">
    <source>
        <dbReference type="EMBL" id="ADU96659.1"/>
    </source>
</evidence>
<sequence>MKVLAINGSHRKGSTLLLLQEALKELEGFETEVISLCDYVLEYCKVCNACKRNGGVCVVKDGYEEIAAKMKEADAIIIGSPVYFGSITGMLKTLFDRSRTLRVNWELKDKVCAAIAVGATKHGGQEHTLQAIHAWALIHGMILVADSDPTAHFGCAAVAKQVDDRFEIDEWGLKTARSVGKRVREVLNLIKGRA</sequence>